<evidence type="ECO:0000313" key="3">
    <source>
        <dbReference type="Proteomes" id="UP000664904"/>
    </source>
</evidence>
<dbReference type="KEGG" id="pxi:J5O05_18560"/>
<keyword evidence="1" id="KW-0732">Signal</keyword>
<dbReference type="EMBL" id="CP072135">
    <property type="protein sequence ID" value="QTH73495.1"/>
    <property type="molecule type" value="Genomic_DNA"/>
</dbReference>
<gene>
    <name evidence="2" type="ORF">J5O05_18560</name>
</gene>
<keyword evidence="2" id="KW-0614">Plasmid</keyword>
<name>A0A975HPQ5_9GAMM</name>
<proteinExistence type="predicted"/>
<sequence>MKQTSKRVLNRITQVMLLVGGMYSGVSVAATDQTDSTEQCIFEPSWLQNGRVVRPNDATFPNDPDHQNDPSNCNFHQWSWQMFLWLMDGDDGKPRFLDFATPQSLLGLEQRGLMPRTSKKQHGSSLDEYLQAGTDGILVDQDNRAVYYSQYVNQTFADFIQGKLGGSDLTKPDNVLAMNPTTEFPIQNGKGALELKASWKVVAPGEKTDGLFTMKKDIAKFVNTPSGIKIDPTKVETQTLALVGFHIGGIVANHPEMIWATFEFNNNAPDVPDGMTLGQVVSDKDYMFYKKGTQLGNCNKNASVSGLKVEDDTQKFTPVTQVCRRYAYGNQADQKQGNTNNIKMLNDSVWKNLPSQLSYLKNYFEVGAIWINNGAATKDPLESPLKPGLNFATDDYLTGSSRLSNSTIETYTQSATAMNNCFRCHNTEQAFAPKSGLKPLPATNLNISHAFQNIFFWSQEKDKAAAMAYVKSQGEK</sequence>
<dbReference type="Proteomes" id="UP000664904">
    <property type="component" value="Plasmid unnamed5"/>
</dbReference>
<feature type="chain" id="PRO_5036847205" description="Cytochrome c domain-containing protein" evidence="1">
    <location>
        <begin position="30"/>
        <end position="476"/>
    </location>
</feature>
<evidence type="ECO:0008006" key="4">
    <source>
        <dbReference type="Google" id="ProtNLM"/>
    </source>
</evidence>
<dbReference type="AlphaFoldDB" id="A0A975HPQ5"/>
<evidence type="ECO:0000256" key="1">
    <source>
        <dbReference type="SAM" id="SignalP"/>
    </source>
</evidence>
<feature type="signal peptide" evidence="1">
    <location>
        <begin position="1"/>
        <end position="29"/>
    </location>
</feature>
<protein>
    <recommendedName>
        <fullName evidence="4">Cytochrome c domain-containing protein</fullName>
    </recommendedName>
</protein>
<accession>A0A975HPQ5</accession>
<reference evidence="2" key="1">
    <citation type="submission" date="2021-03" db="EMBL/GenBank/DDBJ databases">
        <title>Complete Genome of Pseudoalteromonas xiamenensis STKMTI.2, a new potential marine bacterium producing anti-Vibrio compounds.</title>
        <authorList>
            <person name="Handayani D.P."/>
            <person name="Isnansetyo A."/>
            <person name="Istiqomah I."/>
            <person name="Jumina J."/>
        </authorList>
    </citation>
    <scope>NUCLEOTIDE SEQUENCE</scope>
    <source>
        <strain evidence="2">STKMTI.2</strain>
        <plasmid evidence="2">unnamed5</plasmid>
    </source>
</reference>
<geneLocation type="plasmid" evidence="2 3">
    <name>unnamed5</name>
</geneLocation>
<dbReference type="RefSeq" id="WP_208845107.1">
    <property type="nucleotide sequence ID" value="NZ_CP072135.1"/>
</dbReference>
<evidence type="ECO:0000313" key="2">
    <source>
        <dbReference type="EMBL" id="QTH73495.1"/>
    </source>
</evidence>
<keyword evidence="3" id="KW-1185">Reference proteome</keyword>
<organism evidence="2 3">
    <name type="scientific">Pseudoalteromonas xiamenensis</name>
    <dbReference type="NCBI Taxonomy" id="882626"/>
    <lineage>
        <taxon>Bacteria</taxon>
        <taxon>Pseudomonadati</taxon>
        <taxon>Pseudomonadota</taxon>
        <taxon>Gammaproteobacteria</taxon>
        <taxon>Alteromonadales</taxon>
        <taxon>Pseudoalteromonadaceae</taxon>
        <taxon>Pseudoalteromonas</taxon>
    </lineage>
</organism>